<accession>A0A7K0K0F4</accession>
<reference evidence="1 2" key="1">
    <citation type="submission" date="2019-08" db="EMBL/GenBank/DDBJ databases">
        <title>In-depth cultivation of the pig gut microbiome towards novel bacterial diversity and tailored functional studies.</title>
        <authorList>
            <person name="Wylensek D."/>
            <person name="Hitch T.C.A."/>
            <person name="Clavel T."/>
        </authorList>
    </citation>
    <scope>NUCLEOTIDE SEQUENCE [LARGE SCALE GENOMIC DNA]</scope>
    <source>
        <strain evidence="1 2">RF-GAM-744-WT-7</strain>
    </source>
</reference>
<dbReference type="Proteomes" id="UP000442535">
    <property type="component" value="Unassembled WGS sequence"/>
</dbReference>
<dbReference type="AlphaFoldDB" id="A0A7K0K0F4"/>
<proteinExistence type="predicted"/>
<evidence type="ECO:0000313" key="1">
    <source>
        <dbReference type="EMBL" id="MST48914.1"/>
    </source>
</evidence>
<gene>
    <name evidence="1" type="ORF">FYJ63_01365</name>
</gene>
<organism evidence="1 2">
    <name type="scientific">Mobiluncus porci</name>
    <dbReference type="NCBI Taxonomy" id="2652278"/>
    <lineage>
        <taxon>Bacteria</taxon>
        <taxon>Bacillati</taxon>
        <taxon>Actinomycetota</taxon>
        <taxon>Actinomycetes</taxon>
        <taxon>Actinomycetales</taxon>
        <taxon>Actinomycetaceae</taxon>
        <taxon>Mobiluncus</taxon>
    </lineage>
</organism>
<comment type="caution">
    <text evidence="1">The sequence shown here is derived from an EMBL/GenBank/DDBJ whole genome shotgun (WGS) entry which is preliminary data.</text>
</comment>
<protein>
    <submittedName>
        <fullName evidence="1">Uncharacterized protein</fullName>
    </submittedName>
</protein>
<name>A0A7K0K0F4_9ACTO</name>
<dbReference type="EMBL" id="VUMY01000002">
    <property type="protein sequence ID" value="MST48914.1"/>
    <property type="molecule type" value="Genomic_DNA"/>
</dbReference>
<sequence length="83" mass="9487">MSEETQLFGQGKPGQMQYEMHLVEARNKIIDAMRIIAEAHYFTDQITNGQELANLQTWTRRSATLNTALMCIDTAQTMQIPKL</sequence>
<evidence type="ECO:0000313" key="2">
    <source>
        <dbReference type="Proteomes" id="UP000442535"/>
    </source>
</evidence>
<keyword evidence="2" id="KW-1185">Reference proteome</keyword>
<dbReference type="RefSeq" id="WP_154543066.1">
    <property type="nucleotide sequence ID" value="NZ_VUMY01000002.1"/>
</dbReference>